<proteinExistence type="inferred from homology"/>
<evidence type="ECO:0000256" key="3">
    <source>
        <dbReference type="ARBA" id="ARBA00022840"/>
    </source>
</evidence>
<keyword evidence="5" id="KW-1133">Transmembrane helix</keyword>
<dbReference type="PANTHER" id="PTHR10695">
    <property type="entry name" value="DEPHOSPHO-COA KINASE-RELATED"/>
    <property type="match status" value="1"/>
</dbReference>
<dbReference type="GO" id="GO:0004140">
    <property type="term" value="F:dephospho-CoA kinase activity"/>
    <property type="evidence" value="ECO:0007669"/>
    <property type="project" value="InterPro"/>
</dbReference>
<dbReference type="FunFam" id="3.40.50.300:FF:000485">
    <property type="entry name" value="Dephospho-CoA kinase CAB5"/>
    <property type="match status" value="1"/>
</dbReference>
<dbReference type="InterPro" id="IPR027417">
    <property type="entry name" value="P-loop_NTPase"/>
</dbReference>
<accession>A0AAN9Y3Y2</accession>
<gene>
    <name evidence="6" type="ORF">V9T40_002629</name>
</gene>
<feature type="transmembrane region" description="Helical" evidence="5">
    <location>
        <begin position="207"/>
        <end position="228"/>
    </location>
</feature>
<dbReference type="GO" id="GO:0015937">
    <property type="term" value="P:coenzyme A biosynthetic process"/>
    <property type="evidence" value="ECO:0007669"/>
    <property type="project" value="InterPro"/>
</dbReference>
<dbReference type="CDD" id="cd02022">
    <property type="entry name" value="DPCK"/>
    <property type="match status" value="1"/>
</dbReference>
<keyword evidence="7" id="KW-1185">Reference proteome</keyword>
<organism evidence="6 7">
    <name type="scientific">Parthenolecanium corni</name>
    <dbReference type="NCBI Taxonomy" id="536013"/>
    <lineage>
        <taxon>Eukaryota</taxon>
        <taxon>Metazoa</taxon>
        <taxon>Ecdysozoa</taxon>
        <taxon>Arthropoda</taxon>
        <taxon>Hexapoda</taxon>
        <taxon>Insecta</taxon>
        <taxon>Pterygota</taxon>
        <taxon>Neoptera</taxon>
        <taxon>Paraneoptera</taxon>
        <taxon>Hemiptera</taxon>
        <taxon>Sternorrhyncha</taxon>
        <taxon>Coccoidea</taxon>
        <taxon>Coccidae</taxon>
        <taxon>Parthenolecanium</taxon>
    </lineage>
</organism>
<keyword evidence="3" id="KW-0067">ATP-binding</keyword>
<evidence type="ECO:0000256" key="2">
    <source>
        <dbReference type="ARBA" id="ARBA00022741"/>
    </source>
</evidence>
<dbReference type="Gene3D" id="3.40.50.300">
    <property type="entry name" value="P-loop containing nucleotide triphosphate hydrolases"/>
    <property type="match status" value="1"/>
</dbReference>
<protein>
    <recommendedName>
        <fullName evidence="4">Dephospho-CoA kinase domain-containing protein</fullName>
    </recommendedName>
</protein>
<keyword evidence="5" id="KW-0472">Membrane</keyword>
<comment type="similarity">
    <text evidence="1">Belongs to the CoaE family.</text>
</comment>
<dbReference type="PROSITE" id="PS51219">
    <property type="entry name" value="DPCK"/>
    <property type="match status" value="1"/>
</dbReference>
<dbReference type="NCBIfam" id="TIGR00152">
    <property type="entry name" value="dephospho-CoA kinase"/>
    <property type="match status" value="1"/>
</dbReference>
<keyword evidence="2" id="KW-0547">Nucleotide-binding</keyword>
<evidence type="ECO:0000256" key="1">
    <source>
        <dbReference type="ARBA" id="ARBA00009018"/>
    </source>
</evidence>
<dbReference type="InterPro" id="IPR001977">
    <property type="entry name" value="Depp_CoAkinase"/>
</dbReference>
<evidence type="ECO:0000256" key="5">
    <source>
        <dbReference type="SAM" id="Phobius"/>
    </source>
</evidence>
<dbReference type="PANTHER" id="PTHR10695:SF46">
    <property type="entry name" value="BIFUNCTIONAL COENZYME A SYNTHASE-RELATED"/>
    <property type="match status" value="1"/>
</dbReference>
<name>A0AAN9Y3Y2_9HEMI</name>
<sequence length="229" mass="26084">MFIVGLTGGIATGKTTVADIFKENGIPVIDADIIARKVVEPGRKAWYGLKRAFGSEIFYENGELNRDALGDIIFNNAANRRKLNEITHPEIYKEIVWSTIKCFFRGHQFVVMDLPLLFETAYMLEYIYKVIVVTCEEDLQLQRLMERSGISEQKAKQRIAAQMSLDSKCEKADFVVENSGSFVDTREQVSRIIDNLRSSKHHWKIRLIVGLLSSGFLSILTLIGFVFLR</sequence>
<keyword evidence="5" id="KW-0812">Transmembrane</keyword>
<dbReference type="AlphaFoldDB" id="A0AAN9Y3Y2"/>
<dbReference type="SUPFAM" id="SSF52540">
    <property type="entry name" value="P-loop containing nucleoside triphosphate hydrolases"/>
    <property type="match status" value="1"/>
</dbReference>
<dbReference type="GO" id="GO:0005524">
    <property type="term" value="F:ATP binding"/>
    <property type="evidence" value="ECO:0007669"/>
    <property type="project" value="UniProtKB-KW"/>
</dbReference>
<reference evidence="6 7" key="1">
    <citation type="submission" date="2024-03" db="EMBL/GenBank/DDBJ databases">
        <title>Adaptation during the transition from Ophiocordyceps entomopathogen to insect associate is accompanied by gene loss and intensified selection.</title>
        <authorList>
            <person name="Ward C.M."/>
            <person name="Onetto C.A."/>
            <person name="Borneman A.R."/>
        </authorList>
    </citation>
    <scope>NUCLEOTIDE SEQUENCE [LARGE SCALE GENOMIC DNA]</scope>
    <source>
        <strain evidence="6">AWRI1</strain>
        <tissue evidence="6">Single Adult Female</tissue>
    </source>
</reference>
<evidence type="ECO:0000313" key="7">
    <source>
        <dbReference type="Proteomes" id="UP001367676"/>
    </source>
</evidence>
<evidence type="ECO:0000313" key="6">
    <source>
        <dbReference type="EMBL" id="KAK7591016.1"/>
    </source>
</evidence>
<dbReference type="EMBL" id="JBBCAQ010000022">
    <property type="protein sequence ID" value="KAK7591016.1"/>
    <property type="molecule type" value="Genomic_DNA"/>
</dbReference>
<comment type="caution">
    <text evidence="6">The sequence shown here is derived from an EMBL/GenBank/DDBJ whole genome shotgun (WGS) entry which is preliminary data.</text>
</comment>
<dbReference type="GO" id="GO:0005737">
    <property type="term" value="C:cytoplasm"/>
    <property type="evidence" value="ECO:0007669"/>
    <property type="project" value="UniProtKB-ARBA"/>
</dbReference>
<dbReference type="Proteomes" id="UP001367676">
    <property type="component" value="Unassembled WGS sequence"/>
</dbReference>
<dbReference type="HAMAP" id="MF_00376">
    <property type="entry name" value="Dephospho_CoA_kinase"/>
    <property type="match status" value="1"/>
</dbReference>
<dbReference type="Pfam" id="PF01121">
    <property type="entry name" value="CoaE"/>
    <property type="match status" value="1"/>
</dbReference>
<evidence type="ECO:0000256" key="4">
    <source>
        <dbReference type="ARBA" id="ARBA00044157"/>
    </source>
</evidence>